<dbReference type="SUPFAM" id="SSF52218">
    <property type="entry name" value="Flavoproteins"/>
    <property type="match status" value="1"/>
</dbReference>
<keyword evidence="3" id="KW-1185">Reference proteome</keyword>
<sequence length="195" mass="21967">MSPKKDAEHSSAPRAIVIYNSVTGFANTYGGWVAEAIGADLVPWERARTMPLDGYDLIIYGAGVRMSRIRGFSAFRRRLEKEGLAQSGKVLVWANGGTPQHPDRDWRVPAATFTKVELAQERYPFVYVEGGVRYEGLNLVEEKLLRLFSKRVQRYRHRGEWAVAVADSIAEGYDHSSREQIEPLVAMARQKLGLD</sequence>
<reference evidence="2 3" key="1">
    <citation type="submission" date="2020-11" db="EMBL/GenBank/DDBJ databases">
        <title>Actinomyces sp. ZJ750.</title>
        <authorList>
            <person name="Zhou J."/>
        </authorList>
    </citation>
    <scope>NUCLEOTIDE SEQUENCE [LARGE SCALE GENOMIC DNA]</scope>
    <source>
        <strain evidence="2 3">ZJ750</strain>
    </source>
</reference>
<dbReference type="RefSeq" id="WP_166855718.1">
    <property type="nucleotide sequence ID" value="NZ_CP063989.1"/>
</dbReference>
<dbReference type="Proteomes" id="UP000594637">
    <property type="component" value="Chromosome"/>
</dbReference>
<evidence type="ECO:0000259" key="1">
    <source>
        <dbReference type="Pfam" id="PF12724"/>
    </source>
</evidence>
<dbReference type="KEGG" id="arep:ID810_03710"/>
<gene>
    <name evidence="2" type="ORF">ID810_03710</name>
</gene>
<organism evidence="2 3">
    <name type="scientific">Actinomyces respiraculi</name>
    <dbReference type="NCBI Taxonomy" id="2744574"/>
    <lineage>
        <taxon>Bacteria</taxon>
        <taxon>Bacillati</taxon>
        <taxon>Actinomycetota</taxon>
        <taxon>Actinomycetes</taxon>
        <taxon>Actinomycetales</taxon>
        <taxon>Actinomycetaceae</taxon>
        <taxon>Actinomyces</taxon>
    </lineage>
</organism>
<accession>A0A7T0PWT2</accession>
<dbReference type="AlphaFoldDB" id="A0A7T0PWT2"/>
<protein>
    <recommendedName>
        <fullName evidence="1">Flavodoxin domain-containing protein</fullName>
    </recommendedName>
</protein>
<dbReference type="InterPro" id="IPR026816">
    <property type="entry name" value="Flavodoxin_dom"/>
</dbReference>
<dbReference type="EMBL" id="CP063989">
    <property type="protein sequence ID" value="QPL06054.1"/>
    <property type="molecule type" value="Genomic_DNA"/>
</dbReference>
<dbReference type="Pfam" id="PF12724">
    <property type="entry name" value="Flavodoxin_5"/>
    <property type="match status" value="1"/>
</dbReference>
<dbReference type="InterPro" id="IPR029039">
    <property type="entry name" value="Flavoprotein-like_sf"/>
</dbReference>
<name>A0A7T0PWT2_9ACTO</name>
<evidence type="ECO:0000313" key="2">
    <source>
        <dbReference type="EMBL" id="QPL06054.1"/>
    </source>
</evidence>
<evidence type="ECO:0000313" key="3">
    <source>
        <dbReference type="Proteomes" id="UP000594637"/>
    </source>
</evidence>
<proteinExistence type="predicted"/>
<feature type="domain" description="Flavodoxin" evidence="1">
    <location>
        <begin position="16"/>
        <end position="150"/>
    </location>
</feature>